<feature type="domain" description="Xaa-Pro dipeptidyl-peptidase-like" evidence="3">
    <location>
        <begin position="164"/>
        <end position="278"/>
    </location>
</feature>
<dbReference type="Pfam" id="PF02129">
    <property type="entry name" value="Peptidase_S15"/>
    <property type="match status" value="1"/>
</dbReference>
<evidence type="ECO:0000313" key="5">
    <source>
        <dbReference type="Proteomes" id="UP000244903"/>
    </source>
</evidence>
<comment type="similarity">
    <text evidence="1">Belongs to the AB hydrolase superfamily.</text>
</comment>
<dbReference type="InterPro" id="IPR050261">
    <property type="entry name" value="FrsA_esterase"/>
</dbReference>
<evidence type="ECO:0000259" key="3">
    <source>
        <dbReference type="Pfam" id="PF02129"/>
    </source>
</evidence>
<protein>
    <recommendedName>
        <fullName evidence="3">Xaa-Pro dipeptidyl-peptidase-like domain-containing protein</fullName>
    </recommendedName>
</protein>
<dbReference type="RefSeq" id="WP_108835169.1">
    <property type="nucleotide sequence ID" value="NZ_CP015453.1"/>
</dbReference>
<dbReference type="GO" id="GO:0016787">
    <property type="term" value="F:hydrolase activity"/>
    <property type="evidence" value="ECO:0007669"/>
    <property type="project" value="InterPro"/>
</dbReference>
<keyword evidence="5" id="KW-1185">Reference proteome</keyword>
<name>A0AAD0JUF0_9ACTN</name>
<dbReference type="SUPFAM" id="SSF53474">
    <property type="entry name" value="alpha/beta-Hydrolases"/>
    <property type="match status" value="1"/>
</dbReference>
<dbReference type="InterPro" id="IPR029058">
    <property type="entry name" value="AB_hydrolase_fold"/>
</dbReference>
<dbReference type="Gene3D" id="1.20.1440.110">
    <property type="entry name" value="acylaminoacyl peptidase"/>
    <property type="match status" value="1"/>
</dbReference>
<reference evidence="4 5" key="1">
    <citation type="submission" date="2016-04" db="EMBL/GenBank/DDBJ databases">
        <title>Complete genome sequence of the haloalkaliphilic hydrocarbon-degrading bacterium Dietzia psychralcaliphila ILA-1T, isolated from a drain of a fish product-processing plant.</title>
        <authorList>
            <person name="Zhao J."/>
            <person name="Hu B."/>
            <person name="Geng S."/>
            <person name="Nie Y."/>
            <person name="Tang Y."/>
        </authorList>
    </citation>
    <scope>NUCLEOTIDE SEQUENCE [LARGE SCALE GENOMIC DNA]</scope>
    <source>
        <strain evidence="4 5">ILA-1</strain>
    </source>
</reference>
<proteinExistence type="inferred from homology"/>
<feature type="region of interest" description="Disordered" evidence="2">
    <location>
        <begin position="1"/>
        <end position="26"/>
    </location>
</feature>
<organism evidence="4 5">
    <name type="scientific">Dietzia psychralcaliphila</name>
    <dbReference type="NCBI Taxonomy" id="139021"/>
    <lineage>
        <taxon>Bacteria</taxon>
        <taxon>Bacillati</taxon>
        <taxon>Actinomycetota</taxon>
        <taxon>Actinomycetes</taxon>
        <taxon>Mycobacteriales</taxon>
        <taxon>Dietziaceae</taxon>
        <taxon>Dietzia</taxon>
    </lineage>
</organism>
<sequence>MATNTASDATTHAVDGGGGPGEPTLTGLAFSDGGFDGQFLRVLDTIATGGADVGEAFITARRIPGGDREAWYAEWNALGERILADAEASLAAGHRVSAREGFLRAATYFRISGVFMYAPPMDPRFVTAHARQRDAFRRAIELMDHPFWEVAVPYEGSELDGYFATPPGPGPFPTLILVGGYDGTMEETYVAGGVAALRRGYAVLMMDGPGQGAALVERDLHFRHDWEAVVSAQIDWLVARPEVDASRIAALGRSWGGHLAPRAATAEHRLVAVIADAPQYAPGANASLLLPEEYRGDLDTGDADDLLNEAVRAGMEQSPGLDFSMGRGMLTHGCTTPVDYLRELRLYTLEGLADRVACPVLLTIGQNDPRIVDAQSLFEALTAPKTMIEFTNAKGAGEHDQAGAAALFSQRVFDWLDTVIGR</sequence>
<dbReference type="KEGG" id="dpc:A6048_10920"/>
<feature type="compositionally biased region" description="Polar residues" evidence="2">
    <location>
        <begin position="1"/>
        <end position="10"/>
    </location>
</feature>
<dbReference type="AlphaFoldDB" id="A0AAD0JUF0"/>
<dbReference type="InterPro" id="IPR000383">
    <property type="entry name" value="Xaa-Pro-like_dom"/>
</dbReference>
<dbReference type="Gene3D" id="3.40.50.1820">
    <property type="entry name" value="alpha/beta hydrolase"/>
    <property type="match status" value="1"/>
</dbReference>
<accession>A0AAD0JUF0</accession>
<dbReference type="EMBL" id="CP015453">
    <property type="protein sequence ID" value="AWH95931.1"/>
    <property type="molecule type" value="Genomic_DNA"/>
</dbReference>
<gene>
    <name evidence="4" type="ORF">A6048_10920</name>
</gene>
<evidence type="ECO:0000256" key="2">
    <source>
        <dbReference type="SAM" id="MobiDB-lite"/>
    </source>
</evidence>
<dbReference type="PANTHER" id="PTHR22946">
    <property type="entry name" value="DIENELACTONE HYDROLASE DOMAIN-CONTAINING PROTEIN-RELATED"/>
    <property type="match status" value="1"/>
</dbReference>
<evidence type="ECO:0000256" key="1">
    <source>
        <dbReference type="ARBA" id="ARBA00008645"/>
    </source>
</evidence>
<evidence type="ECO:0000313" key="4">
    <source>
        <dbReference type="EMBL" id="AWH95931.1"/>
    </source>
</evidence>
<dbReference type="PANTHER" id="PTHR22946:SF12">
    <property type="entry name" value="CONIDIAL PIGMENT BIOSYNTHESIS PROTEIN AYG1 (AFU_ORTHOLOGUE AFUA_2G17550)"/>
    <property type="match status" value="1"/>
</dbReference>
<dbReference type="Proteomes" id="UP000244903">
    <property type="component" value="Chromosome"/>
</dbReference>